<dbReference type="NCBIfam" id="TIGR03083">
    <property type="entry name" value="maleylpyruvate isomerase family mycothiol-dependent enzyme"/>
    <property type="match status" value="1"/>
</dbReference>
<reference evidence="2 3" key="1">
    <citation type="submission" date="2020-08" db="EMBL/GenBank/DDBJ databases">
        <title>Whole genome shotgun sequence of Actinocatenispora thailandica NBRC 105041.</title>
        <authorList>
            <person name="Komaki H."/>
            <person name="Tamura T."/>
        </authorList>
    </citation>
    <scope>NUCLEOTIDE SEQUENCE [LARGE SCALE GENOMIC DNA]</scope>
    <source>
        <strain evidence="2 3">NBRC 105041</strain>
    </source>
</reference>
<dbReference type="KEGG" id="atl:Athai_46110"/>
<dbReference type="InterPro" id="IPR034660">
    <property type="entry name" value="DinB/YfiT-like"/>
</dbReference>
<dbReference type="Proteomes" id="UP000611640">
    <property type="component" value="Chromosome"/>
</dbReference>
<sequence>MIDLNPAAERMAALVEAVRDEQLDGVTPCREYDLGAVIGHVDEVSQGFARLARKQVDLDDQPAPTRFDDGWRQRVSAHVRELGAAWDEPGAWQGSTDVGVELPNRTWGRVALTELVVHGWDIARAAGLPWQLSDATLRACLEHVAVFVPAAPVPQLWGPRRPVADDAPLIDRIVAITGRDPDYGSPTHRPTPA</sequence>
<dbReference type="InterPro" id="IPR017517">
    <property type="entry name" value="Maleyloyr_isom"/>
</dbReference>
<dbReference type="Pfam" id="PF11716">
    <property type="entry name" value="MDMPI_N"/>
    <property type="match status" value="1"/>
</dbReference>
<evidence type="ECO:0000313" key="3">
    <source>
        <dbReference type="Proteomes" id="UP000611640"/>
    </source>
</evidence>
<dbReference type="InterPro" id="IPR024344">
    <property type="entry name" value="MDMPI_metal-binding"/>
</dbReference>
<gene>
    <name evidence="2" type="ORF">Athai_46110</name>
</gene>
<keyword evidence="3" id="KW-1185">Reference proteome</keyword>
<name>A0A7R7DSQ0_9ACTN</name>
<protein>
    <recommendedName>
        <fullName evidence="1">Mycothiol-dependent maleylpyruvate isomerase metal-binding domain-containing protein</fullName>
    </recommendedName>
</protein>
<dbReference type="NCBIfam" id="TIGR03086">
    <property type="entry name" value="TIGR03086 family metal-binding protein"/>
    <property type="match status" value="1"/>
</dbReference>
<dbReference type="GO" id="GO:0046872">
    <property type="term" value="F:metal ion binding"/>
    <property type="evidence" value="ECO:0007669"/>
    <property type="project" value="InterPro"/>
</dbReference>
<feature type="domain" description="Mycothiol-dependent maleylpyruvate isomerase metal-binding" evidence="1">
    <location>
        <begin position="6"/>
        <end position="123"/>
    </location>
</feature>
<proteinExistence type="predicted"/>
<accession>A0A7R7DSQ0</accession>
<evidence type="ECO:0000259" key="1">
    <source>
        <dbReference type="Pfam" id="PF11716"/>
    </source>
</evidence>
<organism evidence="2 3">
    <name type="scientific">Actinocatenispora thailandica</name>
    <dbReference type="NCBI Taxonomy" id="227318"/>
    <lineage>
        <taxon>Bacteria</taxon>
        <taxon>Bacillati</taxon>
        <taxon>Actinomycetota</taxon>
        <taxon>Actinomycetes</taxon>
        <taxon>Micromonosporales</taxon>
        <taxon>Micromonosporaceae</taxon>
        <taxon>Actinocatenispora</taxon>
    </lineage>
</organism>
<dbReference type="RefSeq" id="WP_203963369.1">
    <property type="nucleotide sequence ID" value="NZ_AP023355.1"/>
</dbReference>
<dbReference type="EMBL" id="AP023355">
    <property type="protein sequence ID" value="BCJ37108.1"/>
    <property type="molecule type" value="Genomic_DNA"/>
</dbReference>
<evidence type="ECO:0000313" key="2">
    <source>
        <dbReference type="EMBL" id="BCJ37108.1"/>
    </source>
</evidence>
<dbReference type="SUPFAM" id="SSF109854">
    <property type="entry name" value="DinB/YfiT-like putative metalloenzymes"/>
    <property type="match status" value="1"/>
</dbReference>
<dbReference type="AlphaFoldDB" id="A0A7R7DSQ0"/>
<dbReference type="Gene3D" id="1.20.120.450">
    <property type="entry name" value="dinb family like domain"/>
    <property type="match status" value="1"/>
</dbReference>
<dbReference type="InterPro" id="IPR017520">
    <property type="entry name" value="CHP03086"/>
</dbReference>